<dbReference type="InterPro" id="IPR036412">
    <property type="entry name" value="HAD-like_sf"/>
</dbReference>
<comment type="caution">
    <text evidence="1">The sequence shown here is derived from an EMBL/GenBank/DDBJ whole genome shotgun (WGS) entry which is preliminary data.</text>
</comment>
<dbReference type="InterPro" id="IPR044924">
    <property type="entry name" value="HAD-SF_hydro_IA_REG-2-like_cap"/>
</dbReference>
<name>A0ABD3QTA6_9STRA</name>
<dbReference type="PANTHER" id="PTHR47105">
    <property type="entry name" value="OS02G0173600 PROTEIN"/>
    <property type="match status" value="1"/>
</dbReference>
<dbReference type="SUPFAM" id="SSF56784">
    <property type="entry name" value="HAD-like"/>
    <property type="match status" value="1"/>
</dbReference>
<dbReference type="Pfam" id="PF00702">
    <property type="entry name" value="Hydrolase"/>
    <property type="match status" value="1"/>
</dbReference>
<dbReference type="AlphaFoldDB" id="A0ABD3QTA6"/>
<reference evidence="1 2" key="1">
    <citation type="submission" date="2024-10" db="EMBL/GenBank/DDBJ databases">
        <title>Updated reference genomes for cyclostephanoid diatoms.</title>
        <authorList>
            <person name="Roberts W.R."/>
            <person name="Alverson A.J."/>
        </authorList>
    </citation>
    <scope>NUCLEOTIDE SEQUENCE [LARGE SCALE GENOMIC DNA]</scope>
    <source>
        <strain evidence="1 2">AJA010-31</strain>
    </source>
</reference>
<dbReference type="InterPro" id="IPR023214">
    <property type="entry name" value="HAD_sf"/>
</dbReference>
<gene>
    <name evidence="1" type="ORF">ACHAWO_002472</name>
</gene>
<dbReference type="Gene3D" id="1.10.150.720">
    <property type="entry name" value="Haloacid dehalogenase-like hydrolase"/>
    <property type="match status" value="1"/>
</dbReference>
<sequence length="191" mass="21789">MKDDDQERVFQRVYSAFGGHGAYAAFPDAIPFLNWCHRRGIACGVISNADERYGDSILPMLGLREAMQFLTFSKNVGYEKPHRKIFETALKEAEPWLCLEKSYALEADPLRPEEILHIGNDFQKDFVGATEAGFHAVLLDRFDETEVASEWRANGARVYKDLIDVVEFLGREQFELGSRECCAHPDNCYDI</sequence>
<evidence type="ECO:0000313" key="2">
    <source>
        <dbReference type="Proteomes" id="UP001530400"/>
    </source>
</evidence>
<proteinExistence type="predicted"/>
<protein>
    <submittedName>
        <fullName evidence="1">Uncharacterized protein</fullName>
    </submittedName>
</protein>
<keyword evidence="2" id="KW-1185">Reference proteome</keyword>
<dbReference type="Proteomes" id="UP001530400">
    <property type="component" value="Unassembled WGS sequence"/>
</dbReference>
<organism evidence="1 2">
    <name type="scientific">Cyclotella atomus</name>
    <dbReference type="NCBI Taxonomy" id="382360"/>
    <lineage>
        <taxon>Eukaryota</taxon>
        <taxon>Sar</taxon>
        <taxon>Stramenopiles</taxon>
        <taxon>Ochrophyta</taxon>
        <taxon>Bacillariophyta</taxon>
        <taxon>Coscinodiscophyceae</taxon>
        <taxon>Thalassiosirophycidae</taxon>
        <taxon>Stephanodiscales</taxon>
        <taxon>Stephanodiscaceae</taxon>
        <taxon>Cyclotella</taxon>
    </lineage>
</organism>
<evidence type="ECO:0000313" key="1">
    <source>
        <dbReference type="EMBL" id="KAL3803464.1"/>
    </source>
</evidence>
<dbReference type="PANTHER" id="PTHR47105:SF1">
    <property type="entry name" value="OS06G0665100 PROTEIN"/>
    <property type="match status" value="1"/>
</dbReference>
<accession>A0ABD3QTA6</accession>
<dbReference type="EMBL" id="JALLPJ020000068">
    <property type="protein sequence ID" value="KAL3803464.1"/>
    <property type="molecule type" value="Genomic_DNA"/>
</dbReference>
<dbReference type="Gene3D" id="3.40.50.1000">
    <property type="entry name" value="HAD superfamily/HAD-like"/>
    <property type="match status" value="1"/>
</dbReference>